<proteinExistence type="predicted"/>
<dbReference type="PANTHER" id="PTHR35010:SF4">
    <property type="entry name" value="BLL5781 PROTEIN"/>
    <property type="match status" value="1"/>
</dbReference>
<dbReference type="Gene3D" id="1.10.260.40">
    <property type="entry name" value="lambda repressor-like DNA-binding domains"/>
    <property type="match status" value="1"/>
</dbReference>
<dbReference type="Pfam" id="PF17765">
    <property type="entry name" value="MLTR_LBD"/>
    <property type="match status" value="1"/>
</dbReference>
<feature type="domain" description="HTH cro/C1-type" evidence="1">
    <location>
        <begin position="10"/>
        <end position="64"/>
    </location>
</feature>
<protein>
    <submittedName>
        <fullName evidence="2">XRE family transcriptional regulator</fullName>
    </submittedName>
</protein>
<dbReference type="AlphaFoldDB" id="A0A6M0REU5"/>
<comment type="caution">
    <text evidence="2">The sequence shown here is derived from an EMBL/GenBank/DDBJ whole genome shotgun (WGS) entry which is preliminary data.</text>
</comment>
<dbReference type="GO" id="GO:0003677">
    <property type="term" value="F:DNA binding"/>
    <property type="evidence" value="ECO:0007669"/>
    <property type="project" value="InterPro"/>
</dbReference>
<sequence>MSAAPFTTLLKSWRKQRGFSQLALALASDVSQRHLSFLESGRSQPSREMILRLGTVLEIPFRDQNTLLTAAGFAPVFVESDLSAPELAPIRQALDFMLRQQEPYPAIVMDRYWNQLESNQSAQRLLTYLIKPEQLMNCCSASGQINLMKAMLRPDVLRPIVTNWEAVAAVSIRRIHREAVAAGENSLSERLFQEMLKFPDIKTLWQSNDYESWQVPLLTVKFEKEGTTLAFFSTLATLGTPYDITLQELRIECLFPADEITAEKMHGLAKEQANK</sequence>
<dbReference type="CDD" id="cd00093">
    <property type="entry name" value="HTH_XRE"/>
    <property type="match status" value="1"/>
</dbReference>
<dbReference type="InterPro" id="IPR001387">
    <property type="entry name" value="Cro/C1-type_HTH"/>
</dbReference>
<dbReference type="PROSITE" id="PS50943">
    <property type="entry name" value="HTH_CROC1"/>
    <property type="match status" value="1"/>
</dbReference>
<organism evidence="2 3">
    <name type="scientific">Adonisia turfae CCMR0081</name>
    <dbReference type="NCBI Taxonomy" id="2292702"/>
    <lineage>
        <taxon>Bacteria</taxon>
        <taxon>Bacillati</taxon>
        <taxon>Cyanobacteriota</taxon>
        <taxon>Adonisia</taxon>
        <taxon>Adonisia turfae</taxon>
    </lineage>
</organism>
<keyword evidence="3" id="KW-1185">Reference proteome</keyword>
<name>A0A6M0REU5_9CYAN</name>
<dbReference type="Proteomes" id="UP000481033">
    <property type="component" value="Unassembled WGS sequence"/>
</dbReference>
<dbReference type="RefSeq" id="WP_163696421.1">
    <property type="nucleotide sequence ID" value="NZ_QXHD01000003.1"/>
</dbReference>
<dbReference type="InterPro" id="IPR010982">
    <property type="entry name" value="Lambda_DNA-bd_dom_sf"/>
</dbReference>
<dbReference type="Gene3D" id="3.30.450.180">
    <property type="match status" value="1"/>
</dbReference>
<evidence type="ECO:0000259" key="1">
    <source>
        <dbReference type="PROSITE" id="PS50943"/>
    </source>
</evidence>
<evidence type="ECO:0000313" key="2">
    <source>
        <dbReference type="EMBL" id="NEZ54767.1"/>
    </source>
</evidence>
<dbReference type="InterPro" id="IPR041413">
    <property type="entry name" value="MLTR_LBD"/>
</dbReference>
<reference evidence="2 3" key="1">
    <citation type="journal article" date="2020" name="Microb. Ecol.">
        <title>Ecogenomics of the Marine Benthic Filamentous Cyanobacterium Adonisia.</title>
        <authorList>
            <person name="Walter J.M."/>
            <person name="Coutinho F.H."/>
            <person name="Leomil L."/>
            <person name="Hargreaves P.I."/>
            <person name="Campeao M.E."/>
            <person name="Vieira V.V."/>
            <person name="Silva B.S."/>
            <person name="Fistarol G.O."/>
            <person name="Salomon P.S."/>
            <person name="Sawabe T."/>
            <person name="Mino S."/>
            <person name="Hosokawa M."/>
            <person name="Miyashita H."/>
            <person name="Maruyama F."/>
            <person name="van Verk M.C."/>
            <person name="Dutilh B.E."/>
            <person name="Thompson C.C."/>
            <person name="Thompson F.L."/>
        </authorList>
    </citation>
    <scope>NUCLEOTIDE SEQUENCE [LARGE SCALE GENOMIC DNA]</scope>
    <source>
        <strain evidence="2 3">CCMR0081</strain>
    </source>
</reference>
<dbReference type="SUPFAM" id="SSF47413">
    <property type="entry name" value="lambda repressor-like DNA-binding domains"/>
    <property type="match status" value="1"/>
</dbReference>
<dbReference type="SMART" id="SM00530">
    <property type="entry name" value="HTH_XRE"/>
    <property type="match status" value="1"/>
</dbReference>
<dbReference type="PANTHER" id="PTHR35010">
    <property type="entry name" value="BLL4672 PROTEIN-RELATED"/>
    <property type="match status" value="1"/>
</dbReference>
<dbReference type="Pfam" id="PF01381">
    <property type="entry name" value="HTH_3"/>
    <property type="match status" value="1"/>
</dbReference>
<evidence type="ECO:0000313" key="3">
    <source>
        <dbReference type="Proteomes" id="UP000481033"/>
    </source>
</evidence>
<gene>
    <name evidence="2" type="ORF">DXZ20_03470</name>
</gene>
<accession>A0A6M0REU5</accession>
<dbReference type="EMBL" id="QXHD01000003">
    <property type="protein sequence ID" value="NEZ54767.1"/>
    <property type="molecule type" value="Genomic_DNA"/>
</dbReference>